<feature type="signal peptide" evidence="1">
    <location>
        <begin position="1"/>
        <end position="19"/>
    </location>
</feature>
<dbReference type="EMBL" id="SRSO01000011">
    <property type="protein sequence ID" value="TGV02704.1"/>
    <property type="molecule type" value="Genomic_DNA"/>
</dbReference>
<dbReference type="PROSITE" id="PS51257">
    <property type="entry name" value="PROKAR_LIPOPROTEIN"/>
    <property type="match status" value="1"/>
</dbReference>
<evidence type="ECO:0000313" key="3">
    <source>
        <dbReference type="Proteomes" id="UP000307602"/>
    </source>
</evidence>
<dbReference type="OrthoDB" id="1448196at2"/>
<evidence type="ECO:0000313" key="2">
    <source>
        <dbReference type="EMBL" id="TGV02704.1"/>
    </source>
</evidence>
<reference evidence="2 3" key="1">
    <citation type="submission" date="2019-04" db="EMBL/GenBank/DDBJ databases">
        <authorList>
            <person name="Liu A."/>
        </authorList>
    </citation>
    <scope>NUCLEOTIDE SEQUENCE [LARGE SCALE GENOMIC DNA]</scope>
    <source>
        <strain evidence="2 3">RZ03</strain>
    </source>
</reference>
<dbReference type="Proteomes" id="UP000307602">
    <property type="component" value="Unassembled WGS sequence"/>
</dbReference>
<name>A0A4V3P4U1_9FLAO</name>
<protein>
    <recommendedName>
        <fullName evidence="4">Lipocalin-like domain-containing protein</fullName>
    </recommendedName>
</protein>
<gene>
    <name evidence="2" type="ORF">EM932_09735</name>
</gene>
<dbReference type="RefSeq" id="WP_135876995.1">
    <property type="nucleotide sequence ID" value="NZ_SRSO01000011.1"/>
</dbReference>
<keyword evidence="3" id="KW-1185">Reference proteome</keyword>
<evidence type="ECO:0000256" key="1">
    <source>
        <dbReference type="SAM" id="SignalP"/>
    </source>
</evidence>
<organism evidence="2 3">
    <name type="scientific">Flavivirga rizhaonensis</name>
    <dbReference type="NCBI Taxonomy" id="2559571"/>
    <lineage>
        <taxon>Bacteria</taxon>
        <taxon>Pseudomonadati</taxon>
        <taxon>Bacteroidota</taxon>
        <taxon>Flavobacteriia</taxon>
        <taxon>Flavobacteriales</taxon>
        <taxon>Flavobacteriaceae</taxon>
        <taxon>Flavivirga</taxon>
    </lineage>
</organism>
<sequence length="167" mass="18745">MNRLLFILCFALLITSCSGEDNNDASIVGRWKLTAWEVADGFDMNNDGIVNTNILNEIECISNETLIFETEGVVSSNKTFNPDIDIALQEGTTDKYVFKVRCDEEGVIGFATTYSLKNTDTVIFNDNESAIVGNQLFRLIKESIKIYNKDFTEVVATKDLTLVYTKQ</sequence>
<comment type="caution">
    <text evidence="2">The sequence shown here is derived from an EMBL/GenBank/DDBJ whole genome shotgun (WGS) entry which is preliminary data.</text>
</comment>
<dbReference type="AlphaFoldDB" id="A0A4V3P4U1"/>
<accession>A0A4V3P4U1</accession>
<keyword evidence="1" id="KW-0732">Signal</keyword>
<proteinExistence type="predicted"/>
<feature type="chain" id="PRO_5020547813" description="Lipocalin-like domain-containing protein" evidence="1">
    <location>
        <begin position="20"/>
        <end position="167"/>
    </location>
</feature>
<evidence type="ECO:0008006" key="4">
    <source>
        <dbReference type="Google" id="ProtNLM"/>
    </source>
</evidence>